<gene>
    <name evidence="3" type="ORF">ABIE19_000696</name>
</gene>
<keyword evidence="4" id="KW-1185">Reference proteome</keyword>
<feature type="signal peptide" evidence="1">
    <location>
        <begin position="1"/>
        <end position="22"/>
    </location>
</feature>
<dbReference type="Pfam" id="PF03781">
    <property type="entry name" value="FGE-sulfatase"/>
    <property type="match status" value="1"/>
</dbReference>
<dbReference type="InterPro" id="IPR005532">
    <property type="entry name" value="SUMF_dom"/>
</dbReference>
<evidence type="ECO:0000256" key="1">
    <source>
        <dbReference type="SAM" id="SignalP"/>
    </source>
</evidence>
<feature type="chain" id="PRO_5046285783" evidence="1">
    <location>
        <begin position="23"/>
        <end position="404"/>
    </location>
</feature>
<dbReference type="PANTHER" id="PTHR23150:SF35">
    <property type="entry name" value="BLL6746 PROTEIN"/>
    <property type="match status" value="1"/>
</dbReference>
<dbReference type="InterPro" id="IPR016187">
    <property type="entry name" value="CTDL_fold"/>
</dbReference>
<protein>
    <submittedName>
        <fullName evidence="3">Formylglycine-generating enzyme required for sulfatase activity</fullName>
    </submittedName>
</protein>
<dbReference type="InterPro" id="IPR051043">
    <property type="entry name" value="Sulfatase_Mod_Factor_Kinase"/>
</dbReference>
<sequence>MTMKRLIAAGLLLLAPALPAHAQTMIEPGQTIEGQVTEASPEYKGRRYACHELETTPGSRWVIDLSAAYYDPIIFLGRGSDCAHATWDFYGDGFDGPIIKTNPKIRFIAGGGRYLIMAYSNVGAYKLSVRQDTGTPPRDVMPPGLVISPLRVGTASTVEGPTPQETHGQALRDCADCPEMTVVRAGSFMMGSPASEEGRQASEGPRHLVTIGRAFAIGKYEVTFDQYDACVADRHCAPVPDQEWGRGRRPVINVSYRDASLYVAWLSEKTGQAYFLPSESEWEYAARAGTDTPWNTGTALLADEANIMDQFAKTANVGGYPPNAWGLYDTHGNVGEWVQDCMDTGYLGASDDGRVAVNGDCAAQRLTRDNAWNADPYKVRSASRNPVPAHLRYRGIGFRVARAL</sequence>
<dbReference type="Proteomes" id="UP001549313">
    <property type="component" value="Unassembled WGS sequence"/>
</dbReference>
<evidence type="ECO:0000259" key="2">
    <source>
        <dbReference type="Pfam" id="PF03781"/>
    </source>
</evidence>
<evidence type="ECO:0000313" key="4">
    <source>
        <dbReference type="Proteomes" id="UP001549313"/>
    </source>
</evidence>
<dbReference type="EMBL" id="JBEPTF010000001">
    <property type="protein sequence ID" value="MET4682787.1"/>
    <property type="molecule type" value="Genomic_DNA"/>
</dbReference>
<keyword evidence="1" id="KW-0732">Signal</keyword>
<proteinExistence type="predicted"/>
<dbReference type="RefSeq" id="WP_354087725.1">
    <property type="nucleotide sequence ID" value="NZ_JBEPTF010000001.1"/>
</dbReference>
<evidence type="ECO:0000313" key="3">
    <source>
        <dbReference type="EMBL" id="MET4682787.1"/>
    </source>
</evidence>
<dbReference type="InterPro" id="IPR042095">
    <property type="entry name" value="SUMF_sf"/>
</dbReference>
<dbReference type="SUPFAM" id="SSF56436">
    <property type="entry name" value="C-type lectin-like"/>
    <property type="match status" value="1"/>
</dbReference>
<name>A0ABV2R895_9CAUL</name>
<dbReference type="Gene3D" id="3.90.1580.10">
    <property type="entry name" value="paralog of FGE (formylglycine-generating enzyme)"/>
    <property type="match status" value="1"/>
</dbReference>
<accession>A0ABV2R895</accession>
<organism evidence="3 4">
    <name type="scientific">Brevundimonas faecalis</name>
    <dbReference type="NCBI Taxonomy" id="947378"/>
    <lineage>
        <taxon>Bacteria</taxon>
        <taxon>Pseudomonadati</taxon>
        <taxon>Pseudomonadota</taxon>
        <taxon>Alphaproteobacteria</taxon>
        <taxon>Caulobacterales</taxon>
        <taxon>Caulobacteraceae</taxon>
        <taxon>Brevundimonas</taxon>
    </lineage>
</organism>
<dbReference type="PANTHER" id="PTHR23150">
    <property type="entry name" value="SULFATASE MODIFYING FACTOR 1, 2"/>
    <property type="match status" value="1"/>
</dbReference>
<feature type="domain" description="Sulfatase-modifying factor enzyme-like" evidence="2">
    <location>
        <begin position="177"/>
        <end position="402"/>
    </location>
</feature>
<comment type="caution">
    <text evidence="3">The sequence shown here is derived from an EMBL/GenBank/DDBJ whole genome shotgun (WGS) entry which is preliminary data.</text>
</comment>
<reference evidence="3 4" key="1">
    <citation type="submission" date="2024-06" db="EMBL/GenBank/DDBJ databases">
        <title>Sorghum-associated microbial communities from plants grown in Nebraska, USA.</title>
        <authorList>
            <person name="Schachtman D."/>
        </authorList>
    </citation>
    <scope>NUCLEOTIDE SEQUENCE [LARGE SCALE GENOMIC DNA]</scope>
    <source>
        <strain evidence="3 4">2814</strain>
    </source>
</reference>